<accession>A0AAN9B254</accession>
<reference evidence="5 6" key="1">
    <citation type="submission" date="2024-02" db="EMBL/GenBank/DDBJ databases">
        <title>Chromosome-scale genome assembly of the rough periwinkle Littorina saxatilis.</title>
        <authorList>
            <person name="De Jode A."/>
            <person name="Faria R."/>
            <person name="Formenti G."/>
            <person name="Sims Y."/>
            <person name="Smith T.P."/>
            <person name="Tracey A."/>
            <person name="Wood J.M.D."/>
            <person name="Zagrodzka Z.B."/>
            <person name="Johannesson K."/>
            <person name="Butlin R.K."/>
            <person name="Leder E.H."/>
        </authorList>
    </citation>
    <scope>NUCLEOTIDE SEQUENCE [LARGE SCALE GENOMIC DNA]</scope>
    <source>
        <strain evidence="5">Snail1</strain>
        <tissue evidence="5">Muscle</tissue>
    </source>
</reference>
<feature type="domain" description="Neurotransmitter-gated ion-channel ligand-binding" evidence="4">
    <location>
        <begin position="35"/>
        <end position="183"/>
    </location>
</feature>
<feature type="signal peptide" evidence="3">
    <location>
        <begin position="1"/>
        <end position="24"/>
    </location>
</feature>
<keyword evidence="3" id="KW-0813">Transport</keyword>
<dbReference type="EMBL" id="JBAMIC010000013">
    <property type="protein sequence ID" value="KAK7097236.1"/>
    <property type="molecule type" value="Genomic_DNA"/>
</dbReference>
<gene>
    <name evidence="5" type="ORF">V1264_004246</name>
</gene>
<dbReference type="PROSITE" id="PS00236">
    <property type="entry name" value="NEUROTR_ION_CHANNEL"/>
    <property type="match status" value="1"/>
</dbReference>
<feature type="chain" id="PRO_5042672649" description="Neurotransmitter-gated ion-channel ligand-binding domain-containing protein" evidence="3">
    <location>
        <begin position="25"/>
        <end position="184"/>
    </location>
</feature>
<dbReference type="InterPro" id="IPR036734">
    <property type="entry name" value="Neur_chan_lig-bd_sf"/>
</dbReference>
<keyword evidence="2" id="KW-0472">Membrane</keyword>
<keyword evidence="3" id="KW-0407">Ion channel</keyword>
<keyword evidence="3" id="KW-0732">Signal</keyword>
<protein>
    <recommendedName>
        <fullName evidence="4">Neurotransmitter-gated ion-channel ligand-binding domain-containing protein</fullName>
    </recommendedName>
</protein>
<dbReference type="AlphaFoldDB" id="A0AAN9B254"/>
<name>A0AAN9B254_9CAEN</name>
<dbReference type="Proteomes" id="UP001374579">
    <property type="component" value="Unassembled WGS sequence"/>
</dbReference>
<evidence type="ECO:0000259" key="4">
    <source>
        <dbReference type="Pfam" id="PF02931"/>
    </source>
</evidence>
<dbReference type="GO" id="GO:0016020">
    <property type="term" value="C:membrane"/>
    <property type="evidence" value="ECO:0007669"/>
    <property type="project" value="UniProtKB-SubCell"/>
</dbReference>
<dbReference type="InterPro" id="IPR006201">
    <property type="entry name" value="Neur_channel"/>
</dbReference>
<evidence type="ECO:0000313" key="6">
    <source>
        <dbReference type="Proteomes" id="UP001374579"/>
    </source>
</evidence>
<comment type="similarity">
    <text evidence="3">Belongs to the ligand-gated ion channel (TC 1.A.9) family.</text>
</comment>
<organism evidence="5 6">
    <name type="scientific">Littorina saxatilis</name>
    <dbReference type="NCBI Taxonomy" id="31220"/>
    <lineage>
        <taxon>Eukaryota</taxon>
        <taxon>Metazoa</taxon>
        <taxon>Spiralia</taxon>
        <taxon>Lophotrochozoa</taxon>
        <taxon>Mollusca</taxon>
        <taxon>Gastropoda</taxon>
        <taxon>Caenogastropoda</taxon>
        <taxon>Littorinimorpha</taxon>
        <taxon>Littorinoidea</taxon>
        <taxon>Littorinidae</taxon>
        <taxon>Littorina</taxon>
    </lineage>
</organism>
<evidence type="ECO:0000313" key="5">
    <source>
        <dbReference type="EMBL" id="KAK7097236.1"/>
    </source>
</evidence>
<dbReference type="GO" id="GO:0005230">
    <property type="term" value="F:extracellular ligand-gated monoatomic ion channel activity"/>
    <property type="evidence" value="ECO:0007669"/>
    <property type="project" value="InterPro"/>
</dbReference>
<dbReference type="Pfam" id="PF02931">
    <property type="entry name" value="Neur_chan_LBD"/>
    <property type="match status" value="1"/>
</dbReference>
<proteinExistence type="inferred from homology"/>
<dbReference type="PRINTS" id="PR00252">
    <property type="entry name" value="NRIONCHANNEL"/>
</dbReference>
<evidence type="ECO:0000256" key="3">
    <source>
        <dbReference type="RuleBase" id="RU000687"/>
    </source>
</evidence>
<dbReference type="SUPFAM" id="SSF63712">
    <property type="entry name" value="Nicotinic receptor ligand binding domain-like"/>
    <property type="match status" value="1"/>
</dbReference>
<dbReference type="InterPro" id="IPR018000">
    <property type="entry name" value="Neurotransmitter_ion_chnl_CS"/>
</dbReference>
<comment type="subcellular location">
    <subcellularLocation>
        <location evidence="1">Membrane</location>
        <topology evidence="1">Multi-pass membrane protein</topology>
    </subcellularLocation>
</comment>
<keyword evidence="3" id="KW-0406">Ion transport</keyword>
<keyword evidence="6" id="KW-1185">Reference proteome</keyword>
<evidence type="ECO:0000256" key="1">
    <source>
        <dbReference type="ARBA" id="ARBA00004141"/>
    </source>
</evidence>
<sequence length="184" mass="20912">MQMKTCVVSALVSWLLLIVSVGQARPEKAANITGLLNGLMTDYDKRLRPSLGGPPLVVKADIEIRSMGPISEKDMIYSMDCYFRQVWTDSRLAFNRSVQQVSNVSLNVKMLERIWHPDTIFINGGQSYLHTITAPNKFFRLNHDGSILYSQRLTIKANCPMHLEKFPMDTQKCPLHITSCEYTC</sequence>
<evidence type="ECO:0000256" key="2">
    <source>
        <dbReference type="ARBA" id="ARBA00023136"/>
    </source>
</evidence>
<dbReference type="PANTHER" id="PTHR18945">
    <property type="entry name" value="NEUROTRANSMITTER GATED ION CHANNEL"/>
    <property type="match status" value="1"/>
</dbReference>
<dbReference type="Gene3D" id="2.70.170.10">
    <property type="entry name" value="Neurotransmitter-gated ion-channel ligand-binding domain"/>
    <property type="match status" value="1"/>
</dbReference>
<dbReference type="InterPro" id="IPR006202">
    <property type="entry name" value="Neur_chan_lig-bd"/>
</dbReference>
<comment type="caution">
    <text evidence="5">The sequence shown here is derived from an EMBL/GenBank/DDBJ whole genome shotgun (WGS) entry which is preliminary data.</text>
</comment>
<dbReference type="GO" id="GO:0004888">
    <property type="term" value="F:transmembrane signaling receptor activity"/>
    <property type="evidence" value="ECO:0007669"/>
    <property type="project" value="InterPro"/>
</dbReference>